<protein>
    <recommendedName>
        <fullName evidence="3 5">Flagellar hook protein FlgE</fullName>
    </recommendedName>
</protein>
<dbReference type="Pfam" id="PF22692">
    <property type="entry name" value="LlgE_F_G_D1"/>
    <property type="match status" value="1"/>
</dbReference>
<dbReference type="GO" id="GO:0005829">
    <property type="term" value="C:cytosol"/>
    <property type="evidence" value="ECO:0007669"/>
    <property type="project" value="TreeGrafter"/>
</dbReference>
<gene>
    <name evidence="10" type="ORF">H9962_00110</name>
</gene>
<feature type="domain" description="Flagellar basal body rod protein N-terminal" evidence="6">
    <location>
        <begin position="5"/>
        <end position="35"/>
    </location>
</feature>
<evidence type="ECO:0000259" key="7">
    <source>
        <dbReference type="Pfam" id="PF06429"/>
    </source>
</evidence>
<dbReference type="Pfam" id="PF06429">
    <property type="entry name" value="Flg_bbr_C"/>
    <property type="match status" value="1"/>
</dbReference>
<dbReference type="InterPro" id="IPR019776">
    <property type="entry name" value="Flagellar_basal_body_rod_CS"/>
</dbReference>
<accession>A0A9D2HAH9</accession>
<feature type="domain" description="Flagellar basal-body/hook protein C-terminal" evidence="7">
    <location>
        <begin position="454"/>
        <end position="496"/>
    </location>
</feature>
<comment type="similarity">
    <text evidence="2 5">Belongs to the flagella basal body rod proteins family.</text>
</comment>
<dbReference type="InterPro" id="IPR037058">
    <property type="entry name" value="Falgellar_hook_FlgE_sf"/>
</dbReference>
<proteinExistence type="inferred from homology"/>
<name>A0A9D2HAH9_9BACT</name>
<dbReference type="InterPro" id="IPR053967">
    <property type="entry name" value="LlgE_F_G-like_D1"/>
</dbReference>
<dbReference type="Pfam" id="PF00460">
    <property type="entry name" value="Flg_bb_rod"/>
    <property type="match status" value="1"/>
</dbReference>
<dbReference type="GO" id="GO:0009425">
    <property type="term" value="C:bacterial-type flagellum basal body"/>
    <property type="evidence" value="ECO:0007669"/>
    <property type="project" value="UniProtKB-SubCell"/>
</dbReference>
<organism evidence="10 11">
    <name type="scientific">Candidatus Mailhella merdigallinarum</name>
    <dbReference type="NCBI Taxonomy" id="2838658"/>
    <lineage>
        <taxon>Bacteria</taxon>
        <taxon>Pseudomonadati</taxon>
        <taxon>Thermodesulfobacteriota</taxon>
        <taxon>Desulfovibrionia</taxon>
        <taxon>Desulfovibrionales</taxon>
        <taxon>Desulfovibrionaceae</taxon>
        <taxon>Mailhella</taxon>
    </lineage>
</organism>
<dbReference type="AlphaFoldDB" id="A0A9D2HAH9"/>
<evidence type="ECO:0000259" key="6">
    <source>
        <dbReference type="Pfam" id="PF00460"/>
    </source>
</evidence>
<evidence type="ECO:0000256" key="3">
    <source>
        <dbReference type="ARBA" id="ARBA00019015"/>
    </source>
</evidence>
<keyword evidence="10" id="KW-0282">Flagellum</keyword>
<comment type="function">
    <text evidence="5">A flexible structure which links the flagellar filament to the drive apparatus in the basal body.</text>
</comment>
<dbReference type="PROSITE" id="PS00588">
    <property type="entry name" value="FLAGELLA_BB_ROD"/>
    <property type="match status" value="1"/>
</dbReference>
<dbReference type="PANTHER" id="PTHR30435:SF1">
    <property type="entry name" value="FLAGELLAR HOOK PROTEIN FLGE"/>
    <property type="match status" value="1"/>
</dbReference>
<dbReference type="Gene3D" id="2.60.98.20">
    <property type="entry name" value="Flagellar hook protein FlgE"/>
    <property type="match status" value="1"/>
</dbReference>
<keyword evidence="10" id="KW-0966">Cell projection</keyword>
<feature type="domain" description="Flagellar hook protein FlgE D2" evidence="8">
    <location>
        <begin position="204"/>
        <end position="378"/>
    </location>
</feature>
<sequence>MMQGLYIGATGLKSHGDGLQVVSNNLANVSTVGYKQQMMLFSDMMYQHLNLGTSSGVIQNQKGMGSVTGDIRTLFTDGSFEQGNAMTDLAITGKGFFQVSDGISNYYTRAGNFRFYEDGVLRTPSGMSVSGIPLVNGQEQGGLTAVTVNFNDAATAFDPPKASSSLTALMNVNVTTDQVSDPDNPYFSMIAAWNGTQTPPLADTGYAQPLEFYDSQGNKREATIHFDAAPAANGQKIMEYVVTIPPDQDARANAQGSQGAGLLMAGTLTFASNGELINMSAFTPGGGDLKDLDNWTPAALSGGVPQFTVALPGQEAQTISLNLGVAGSGGWDRSTASAASVGVEQGALPGLSDPAYGTTKTSSWPVSSALNSYTQDGYGTGQLSEVSIDDAGTVTATYSNGQKHDLYRIPLFRFASEDGLRREGNNLYSATPDSGVMEYGTAGTENYGTILGSTLETSNVDVSREMVNMIVVQRGFQSNSKSITTANEMLQKAIELKRN</sequence>
<evidence type="ECO:0000313" key="11">
    <source>
        <dbReference type="Proteomes" id="UP000824225"/>
    </source>
</evidence>
<evidence type="ECO:0000259" key="8">
    <source>
        <dbReference type="Pfam" id="PF07559"/>
    </source>
</evidence>
<dbReference type="GO" id="GO:0071978">
    <property type="term" value="P:bacterial-type flagellum-dependent swarming motility"/>
    <property type="evidence" value="ECO:0007669"/>
    <property type="project" value="TreeGrafter"/>
</dbReference>
<dbReference type="EMBL" id="DXAN01000001">
    <property type="protein sequence ID" value="HJA07583.1"/>
    <property type="molecule type" value="Genomic_DNA"/>
</dbReference>
<comment type="subcellular location">
    <subcellularLocation>
        <location evidence="1 5">Bacterial flagellum basal body</location>
    </subcellularLocation>
</comment>
<evidence type="ECO:0000256" key="5">
    <source>
        <dbReference type="RuleBase" id="RU362116"/>
    </source>
</evidence>
<evidence type="ECO:0000256" key="2">
    <source>
        <dbReference type="ARBA" id="ARBA00009677"/>
    </source>
</evidence>
<evidence type="ECO:0000256" key="4">
    <source>
        <dbReference type="ARBA" id="ARBA00023143"/>
    </source>
</evidence>
<dbReference type="InterPro" id="IPR037925">
    <property type="entry name" value="FlgE/F/G-like"/>
</dbReference>
<feature type="domain" description="Flagellar hook protein FlgE/F/G-like D1" evidence="9">
    <location>
        <begin position="90"/>
        <end position="145"/>
    </location>
</feature>
<dbReference type="InterPro" id="IPR001444">
    <property type="entry name" value="Flag_bb_rod_N"/>
</dbReference>
<dbReference type="SUPFAM" id="SSF117143">
    <property type="entry name" value="Flagellar hook protein flgE"/>
    <property type="match status" value="1"/>
</dbReference>
<dbReference type="NCBIfam" id="TIGR03506">
    <property type="entry name" value="FlgEFG_subfam"/>
    <property type="match status" value="1"/>
</dbReference>
<reference evidence="10" key="2">
    <citation type="submission" date="2021-04" db="EMBL/GenBank/DDBJ databases">
        <authorList>
            <person name="Gilroy R."/>
        </authorList>
    </citation>
    <scope>NUCLEOTIDE SEQUENCE</scope>
    <source>
        <strain evidence="10">CHK186-16707</strain>
    </source>
</reference>
<dbReference type="InterPro" id="IPR010930">
    <property type="entry name" value="Flg_bb/hook_C_dom"/>
</dbReference>
<dbReference type="InterPro" id="IPR011491">
    <property type="entry name" value="FlgE_D2"/>
</dbReference>
<dbReference type="Pfam" id="PF07559">
    <property type="entry name" value="FlgE_D2"/>
    <property type="match status" value="1"/>
</dbReference>
<dbReference type="PANTHER" id="PTHR30435">
    <property type="entry name" value="FLAGELLAR PROTEIN"/>
    <property type="match status" value="1"/>
</dbReference>
<dbReference type="InterPro" id="IPR020013">
    <property type="entry name" value="Flagellar_FlgE/F/G"/>
</dbReference>
<dbReference type="GO" id="GO:0009424">
    <property type="term" value="C:bacterial-type flagellum hook"/>
    <property type="evidence" value="ECO:0007669"/>
    <property type="project" value="TreeGrafter"/>
</dbReference>
<keyword evidence="10" id="KW-0969">Cilium</keyword>
<evidence type="ECO:0000313" key="10">
    <source>
        <dbReference type="EMBL" id="HJA07583.1"/>
    </source>
</evidence>
<keyword evidence="4 5" id="KW-0975">Bacterial flagellum</keyword>
<evidence type="ECO:0000256" key="1">
    <source>
        <dbReference type="ARBA" id="ARBA00004117"/>
    </source>
</evidence>
<comment type="caution">
    <text evidence="10">The sequence shown here is derived from an EMBL/GenBank/DDBJ whole genome shotgun (WGS) entry which is preliminary data.</text>
</comment>
<reference evidence="10" key="1">
    <citation type="journal article" date="2021" name="PeerJ">
        <title>Extensive microbial diversity within the chicken gut microbiome revealed by metagenomics and culture.</title>
        <authorList>
            <person name="Gilroy R."/>
            <person name="Ravi A."/>
            <person name="Getino M."/>
            <person name="Pursley I."/>
            <person name="Horton D.L."/>
            <person name="Alikhan N.F."/>
            <person name="Baker D."/>
            <person name="Gharbi K."/>
            <person name="Hall N."/>
            <person name="Watson M."/>
            <person name="Adriaenssens E.M."/>
            <person name="Foster-Nyarko E."/>
            <person name="Jarju S."/>
            <person name="Secka A."/>
            <person name="Antonio M."/>
            <person name="Oren A."/>
            <person name="Chaudhuri R.R."/>
            <person name="La Ragione R."/>
            <person name="Hildebrand F."/>
            <person name="Pallen M.J."/>
        </authorList>
    </citation>
    <scope>NUCLEOTIDE SEQUENCE</scope>
    <source>
        <strain evidence="10">CHK186-16707</strain>
    </source>
</reference>
<evidence type="ECO:0000259" key="9">
    <source>
        <dbReference type="Pfam" id="PF22692"/>
    </source>
</evidence>
<dbReference type="Proteomes" id="UP000824225">
    <property type="component" value="Unassembled WGS sequence"/>
</dbReference>